<dbReference type="InParanoid" id="B2A8D0"/>
<reference evidence="15 16" key="2">
    <citation type="journal article" date="2011" name="J. Bacteriol.">
        <title>Complete genome sequence of the anaerobic, halophilic alkalithermophile Natranaerobius thermophilus JW/NM-WN-LF.</title>
        <authorList>
            <person name="Zhao B."/>
            <person name="Mesbah N.M."/>
            <person name="Dalin E."/>
            <person name="Goodwin L."/>
            <person name="Nolan M."/>
            <person name="Pitluck S."/>
            <person name="Chertkov O."/>
            <person name="Brettin T.S."/>
            <person name="Han J."/>
            <person name="Larimer F.W."/>
            <person name="Land M.L."/>
            <person name="Hauser L."/>
            <person name="Kyrpides N."/>
            <person name="Wiegel J."/>
        </authorList>
    </citation>
    <scope>NUCLEOTIDE SEQUENCE [LARGE SCALE GENOMIC DNA]</scope>
    <source>
        <strain evidence="16">ATCC BAA-1301 / DSM 18059 / JW/NM-WN-LF</strain>
    </source>
</reference>
<name>B2A8D0_NATTJ</name>
<evidence type="ECO:0000256" key="9">
    <source>
        <dbReference type="ARBA" id="ARBA00023136"/>
    </source>
</evidence>
<evidence type="ECO:0000256" key="6">
    <source>
        <dbReference type="ARBA" id="ARBA00022737"/>
    </source>
</evidence>
<evidence type="ECO:0000313" key="15">
    <source>
        <dbReference type="EMBL" id="ACB84496.1"/>
    </source>
</evidence>
<dbReference type="RefSeq" id="WP_012447374.1">
    <property type="nucleotide sequence ID" value="NC_010718.1"/>
</dbReference>
<keyword evidence="11 12" id="KW-1208">Phospholipid metabolism</keyword>
<dbReference type="InterPro" id="IPR027379">
    <property type="entry name" value="CLS_N"/>
</dbReference>
<gene>
    <name evidence="15" type="ordered locus">Nther_0911</name>
</gene>
<evidence type="ECO:0000256" key="10">
    <source>
        <dbReference type="ARBA" id="ARBA00023209"/>
    </source>
</evidence>
<accession>B2A8D0</accession>
<evidence type="ECO:0000313" key="16">
    <source>
        <dbReference type="Proteomes" id="UP000001683"/>
    </source>
</evidence>
<keyword evidence="5 12" id="KW-0812">Transmembrane</keyword>
<dbReference type="STRING" id="457570.Nther_0911"/>
<dbReference type="CDD" id="cd09112">
    <property type="entry name" value="PLDc_CLS_2"/>
    <property type="match status" value="1"/>
</dbReference>
<dbReference type="InterPro" id="IPR022924">
    <property type="entry name" value="Cardiolipin_synthase"/>
</dbReference>
<dbReference type="PROSITE" id="PS50035">
    <property type="entry name" value="PLD"/>
    <property type="match status" value="2"/>
</dbReference>
<feature type="transmembrane region" description="Helical" evidence="12">
    <location>
        <begin position="28"/>
        <end position="49"/>
    </location>
</feature>
<comment type="function">
    <text evidence="12">Catalyzes the reversible phosphatidyl group transfer from one phosphatidylglycerol molecule to another to form cardiolipin (CL) (diphosphatidylglycerol) and glycerol.</text>
</comment>
<dbReference type="GO" id="GO:0032049">
    <property type="term" value="P:cardiolipin biosynthetic process"/>
    <property type="evidence" value="ECO:0007669"/>
    <property type="project" value="UniProtKB-UniRule"/>
</dbReference>
<feature type="domain" description="PLD phosphodiesterase" evidence="14">
    <location>
        <begin position="398"/>
        <end position="425"/>
    </location>
</feature>
<keyword evidence="8 12" id="KW-0443">Lipid metabolism</keyword>
<dbReference type="Gene3D" id="3.30.870.10">
    <property type="entry name" value="Endonuclease Chain A"/>
    <property type="match status" value="2"/>
</dbReference>
<dbReference type="SUPFAM" id="SSF56024">
    <property type="entry name" value="Phospholipase D/nuclease"/>
    <property type="match status" value="2"/>
</dbReference>
<feature type="active site" evidence="12">
    <location>
        <position position="410"/>
    </location>
</feature>
<dbReference type="GO" id="GO:0008808">
    <property type="term" value="F:cardiolipin synthase activity"/>
    <property type="evidence" value="ECO:0007669"/>
    <property type="project" value="UniProtKB-UniRule"/>
</dbReference>
<evidence type="ECO:0000256" key="8">
    <source>
        <dbReference type="ARBA" id="ARBA00023098"/>
    </source>
</evidence>
<dbReference type="HOGENOM" id="CLU_038053_1_1_9"/>
<dbReference type="GO" id="GO:0005886">
    <property type="term" value="C:plasma membrane"/>
    <property type="evidence" value="ECO:0007669"/>
    <property type="project" value="UniProtKB-SubCell"/>
</dbReference>
<dbReference type="AlphaFoldDB" id="B2A8D0"/>
<dbReference type="NCBIfam" id="TIGR04265">
    <property type="entry name" value="bac_cardiolipin"/>
    <property type="match status" value="1"/>
</dbReference>
<feature type="active site" evidence="12">
    <location>
        <position position="403"/>
    </location>
</feature>
<keyword evidence="10 12" id="KW-0594">Phospholipid biosynthesis</keyword>
<dbReference type="Pfam" id="PF13091">
    <property type="entry name" value="PLDc_2"/>
    <property type="match status" value="2"/>
</dbReference>
<keyword evidence="9 12" id="KW-0472">Membrane</keyword>
<feature type="transmembrane region" description="Helical" evidence="12">
    <location>
        <begin position="5"/>
        <end position="22"/>
    </location>
</feature>
<keyword evidence="4 12" id="KW-0808">Transferase</keyword>
<dbReference type="EC" id="2.7.8.-" evidence="12 13"/>
<feature type="active site" evidence="12">
    <location>
        <position position="223"/>
    </location>
</feature>
<keyword evidence="3 12" id="KW-0444">Lipid biosynthesis</keyword>
<dbReference type="InterPro" id="IPR001736">
    <property type="entry name" value="PLipase_D/transphosphatidylase"/>
</dbReference>
<evidence type="ECO:0000259" key="14">
    <source>
        <dbReference type="PROSITE" id="PS50035"/>
    </source>
</evidence>
<evidence type="ECO:0000256" key="4">
    <source>
        <dbReference type="ARBA" id="ARBA00022679"/>
    </source>
</evidence>
<evidence type="ECO:0000256" key="5">
    <source>
        <dbReference type="ARBA" id="ARBA00022692"/>
    </source>
</evidence>
<dbReference type="Proteomes" id="UP000001683">
    <property type="component" value="Chromosome"/>
</dbReference>
<keyword evidence="6" id="KW-0677">Repeat</keyword>
<evidence type="ECO:0000256" key="11">
    <source>
        <dbReference type="ARBA" id="ARBA00023264"/>
    </source>
</evidence>
<dbReference type="CDD" id="cd09110">
    <property type="entry name" value="PLDc_CLS_1"/>
    <property type="match status" value="1"/>
</dbReference>
<dbReference type="eggNOG" id="COG1502">
    <property type="taxonomic scope" value="Bacteria"/>
</dbReference>
<keyword evidence="7 12" id="KW-1133">Transmembrane helix</keyword>
<dbReference type="OrthoDB" id="9762009at2"/>
<dbReference type="InterPro" id="IPR030874">
    <property type="entry name" value="Cardiolipin_synth_Firmi"/>
</dbReference>
<feature type="active site" evidence="12">
    <location>
        <position position="216"/>
    </location>
</feature>
<feature type="active site" evidence="12">
    <location>
        <position position="218"/>
    </location>
</feature>
<feature type="domain" description="PLD phosphodiesterase" evidence="14">
    <location>
        <begin position="211"/>
        <end position="238"/>
    </location>
</feature>
<dbReference type="Pfam" id="PF13396">
    <property type="entry name" value="PLDc_N"/>
    <property type="match status" value="1"/>
</dbReference>
<reference evidence="15 16" key="1">
    <citation type="submission" date="2008-04" db="EMBL/GenBank/DDBJ databases">
        <title>Complete sequence of chromosome of Natranaerobius thermophilus JW/NM-WN-LF.</title>
        <authorList>
            <consortium name="US DOE Joint Genome Institute"/>
            <person name="Copeland A."/>
            <person name="Lucas S."/>
            <person name="Lapidus A."/>
            <person name="Glavina del Rio T."/>
            <person name="Dalin E."/>
            <person name="Tice H."/>
            <person name="Bruce D."/>
            <person name="Goodwin L."/>
            <person name="Pitluck S."/>
            <person name="Chertkov O."/>
            <person name="Brettin T."/>
            <person name="Detter J.C."/>
            <person name="Han C."/>
            <person name="Kuske C.R."/>
            <person name="Schmutz J."/>
            <person name="Larimer F."/>
            <person name="Land M."/>
            <person name="Hauser L."/>
            <person name="Kyrpides N."/>
            <person name="Lykidis A."/>
            <person name="Mesbah N.M."/>
            <person name="Wiegel J."/>
        </authorList>
    </citation>
    <scope>NUCLEOTIDE SEQUENCE [LARGE SCALE GENOMIC DNA]</scope>
    <source>
        <strain evidence="16">ATCC BAA-1301 / DSM 18059 / JW/NM-WN-LF</strain>
    </source>
</reference>
<comment type="catalytic activity">
    <reaction evidence="12">
        <text>2 a 1,2-diacyl-sn-glycero-3-phospho-(1'-sn-glycerol) = a cardiolipin + glycerol</text>
        <dbReference type="Rhea" id="RHEA:31451"/>
        <dbReference type="ChEBI" id="CHEBI:17754"/>
        <dbReference type="ChEBI" id="CHEBI:62237"/>
        <dbReference type="ChEBI" id="CHEBI:64716"/>
    </reaction>
</comment>
<feature type="active site" evidence="12">
    <location>
        <position position="405"/>
    </location>
</feature>
<comment type="subcellular location">
    <subcellularLocation>
        <location evidence="1 12">Cell membrane</location>
        <topology evidence="1 12">Multi-pass membrane protein</topology>
    </subcellularLocation>
</comment>
<evidence type="ECO:0000256" key="13">
    <source>
        <dbReference type="NCBIfam" id="TIGR04265"/>
    </source>
</evidence>
<proteinExistence type="inferred from homology"/>
<dbReference type="InterPro" id="IPR025202">
    <property type="entry name" value="PLD-like_dom"/>
</dbReference>
<evidence type="ECO:0000256" key="3">
    <source>
        <dbReference type="ARBA" id="ARBA00022516"/>
    </source>
</evidence>
<dbReference type="SMART" id="SM00155">
    <property type="entry name" value="PLDc"/>
    <property type="match status" value="2"/>
</dbReference>
<comment type="similarity">
    <text evidence="12">Belongs to the phospholipase D family. Cardiolipin synthase subfamily.</text>
</comment>
<dbReference type="HAMAP" id="MF_01916">
    <property type="entry name" value="Cardiolipin_synth_Cls"/>
    <property type="match status" value="1"/>
</dbReference>
<organism evidence="15 16">
    <name type="scientific">Natranaerobius thermophilus (strain ATCC BAA-1301 / DSM 18059 / JW/NM-WN-LF)</name>
    <dbReference type="NCBI Taxonomy" id="457570"/>
    <lineage>
        <taxon>Bacteria</taxon>
        <taxon>Bacillati</taxon>
        <taxon>Bacillota</taxon>
        <taxon>Clostridia</taxon>
        <taxon>Natranaerobiales</taxon>
        <taxon>Natranaerobiaceae</taxon>
        <taxon>Natranaerobius</taxon>
    </lineage>
</organism>
<evidence type="ECO:0000256" key="7">
    <source>
        <dbReference type="ARBA" id="ARBA00022989"/>
    </source>
</evidence>
<evidence type="ECO:0000256" key="12">
    <source>
        <dbReference type="HAMAP-Rule" id="MF_01916"/>
    </source>
</evidence>
<evidence type="ECO:0000256" key="1">
    <source>
        <dbReference type="ARBA" id="ARBA00004651"/>
    </source>
</evidence>
<keyword evidence="2 12" id="KW-1003">Cell membrane</keyword>
<evidence type="ECO:0000256" key="2">
    <source>
        <dbReference type="ARBA" id="ARBA00022475"/>
    </source>
</evidence>
<dbReference type="KEGG" id="nth:Nther_0911"/>
<dbReference type="PANTHER" id="PTHR21248:SF22">
    <property type="entry name" value="PHOSPHOLIPASE D"/>
    <property type="match status" value="1"/>
</dbReference>
<dbReference type="EMBL" id="CP001034">
    <property type="protein sequence ID" value="ACB84496.1"/>
    <property type="molecule type" value="Genomic_DNA"/>
</dbReference>
<keyword evidence="16" id="KW-1185">Reference proteome</keyword>
<protein>
    <recommendedName>
        <fullName evidence="12 13">Cardiolipin synthase</fullName>
        <shortName evidence="12">CL synthase</shortName>
        <ecNumber evidence="12 13">2.7.8.-</ecNumber>
    </recommendedName>
</protein>
<sequence length="485" mass="56312">MLLELVVLIELVLIISVIFIERKQPSEAFSWVLIILFLPGLGYILYLIFGETWSKKRAKRLKESVVRDNYKNELSRYYQYLAQHNYTKNDYFNPYVKDLIDFHRNYSYSLYTSDNDIEVFTWGEDKFSRLFQDIDQAQDSIHVMYFKIYRDSTGKQLVDHLTQKAKEGIKVRVIYDAIGSMTPKSFFHPLIEAGGQVQCYEESIFKNLLRLNFRNHRKMAIIDGKIGYMGGMNVGDTYLSQHKIKTPWRDTHMRITGSSVLVLQFYFFQDWARLSSDITKDLPREKIARYFPSNSSSTSTTNTNGSGMQLVINSADTDSERIKMGIIKMINSATENIQIQSPYFVPDRSMIQALKIAIYSGVKVQIMIPEIPSSFFLKPVSLSFAGELLEAGAEVYLYQGYIHAKTVQIDGEVCTIGSTNIDIRSFRLSDEINAFIYDKDFSEKHRQIFLQDIYNSSPLYWEEFKNRGAIRKIIEDILRLFSPLM</sequence>
<dbReference type="PANTHER" id="PTHR21248">
    <property type="entry name" value="CARDIOLIPIN SYNTHASE"/>
    <property type="match status" value="1"/>
</dbReference>